<dbReference type="EMBL" id="JAAIKC010000012">
    <property type="protein sequence ID" value="NEW08976.1"/>
    <property type="molecule type" value="Genomic_DNA"/>
</dbReference>
<evidence type="ECO:0000313" key="1">
    <source>
        <dbReference type="EMBL" id="NEW08976.1"/>
    </source>
</evidence>
<protein>
    <submittedName>
        <fullName evidence="1">WYL domain-containing protein</fullName>
    </submittedName>
</protein>
<organism evidence="1">
    <name type="scientific">Paenibacillus sp. SYP-B3998</name>
    <dbReference type="NCBI Taxonomy" id="2678564"/>
    <lineage>
        <taxon>Bacteria</taxon>
        <taxon>Bacillati</taxon>
        <taxon>Bacillota</taxon>
        <taxon>Bacilli</taxon>
        <taxon>Bacillales</taxon>
        <taxon>Paenibacillaceae</taxon>
        <taxon>Paenibacillus</taxon>
    </lineage>
</organism>
<sequence>MFGHALVERKDGQALFRLGVPSLQSYVPYFLLPYGESLVILEPDILIEKLAEISGGVAAHYQSMKSAINQNLHWH</sequence>
<name>A0A6G4A3A3_9BACL</name>
<comment type="caution">
    <text evidence="1">The sequence shown here is derived from an EMBL/GenBank/DDBJ whole genome shotgun (WGS) entry which is preliminary data.</text>
</comment>
<gene>
    <name evidence="1" type="ORF">GK047_23560</name>
</gene>
<accession>A0A6G4A3A3</accession>
<reference evidence="1" key="1">
    <citation type="submission" date="2020-02" db="EMBL/GenBank/DDBJ databases">
        <authorList>
            <person name="Shen X.-R."/>
            <person name="Zhang Y.-X."/>
        </authorList>
    </citation>
    <scope>NUCLEOTIDE SEQUENCE</scope>
    <source>
        <strain evidence="1">SYP-B3998</strain>
    </source>
</reference>
<proteinExistence type="predicted"/>
<dbReference type="AlphaFoldDB" id="A0A6G4A3A3"/>
<dbReference type="RefSeq" id="WP_163952389.1">
    <property type="nucleotide sequence ID" value="NZ_JAAIKC010000012.1"/>
</dbReference>